<dbReference type="SUPFAM" id="SSF52540">
    <property type="entry name" value="P-loop containing nucleoside triphosphate hydrolases"/>
    <property type="match status" value="1"/>
</dbReference>
<accession>A0ABR2LHY1</accession>
<dbReference type="Pfam" id="PF00270">
    <property type="entry name" value="DEAD"/>
    <property type="match status" value="1"/>
</dbReference>
<keyword evidence="2" id="KW-0378">Hydrolase</keyword>
<dbReference type="InterPro" id="IPR027417">
    <property type="entry name" value="P-loop_NTPase"/>
</dbReference>
<gene>
    <name evidence="6" type="ORF">KSP40_PGU008681</name>
</gene>
<evidence type="ECO:0000313" key="7">
    <source>
        <dbReference type="Proteomes" id="UP001412067"/>
    </source>
</evidence>
<protein>
    <submittedName>
        <fullName evidence="6">DEAD-box ATP-dependent RNA helicase 6</fullName>
    </submittedName>
</protein>
<evidence type="ECO:0000256" key="2">
    <source>
        <dbReference type="ARBA" id="ARBA00022801"/>
    </source>
</evidence>
<evidence type="ECO:0000259" key="5">
    <source>
        <dbReference type="Pfam" id="PF00270"/>
    </source>
</evidence>
<reference evidence="6 7" key="1">
    <citation type="journal article" date="2022" name="Nat. Plants">
        <title>Genomes of leafy and leafless Platanthera orchids illuminate the evolution of mycoheterotrophy.</title>
        <authorList>
            <person name="Li M.H."/>
            <person name="Liu K.W."/>
            <person name="Li Z."/>
            <person name="Lu H.C."/>
            <person name="Ye Q.L."/>
            <person name="Zhang D."/>
            <person name="Wang J.Y."/>
            <person name="Li Y.F."/>
            <person name="Zhong Z.M."/>
            <person name="Liu X."/>
            <person name="Yu X."/>
            <person name="Liu D.K."/>
            <person name="Tu X.D."/>
            <person name="Liu B."/>
            <person name="Hao Y."/>
            <person name="Liao X.Y."/>
            <person name="Jiang Y.T."/>
            <person name="Sun W.H."/>
            <person name="Chen J."/>
            <person name="Chen Y.Q."/>
            <person name="Ai Y."/>
            <person name="Zhai J.W."/>
            <person name="Wu S.S."/>
            <person name="Zhou Z."/>
            <person name="Hsiao Y.Y."/>
            <person name="Wu W.L."/>
            <person name="Chen Y.Y."/>
            <person name="Lin Y.F."/>
            <person name="Hsu J.L."/>
            <person name="Li C.Y."/>
            <person name="Wang Z.W."/>
            <person name="Zhao X."/>
            <person name="Zhong W.Y."/>
            <person name="Ma X.K."/>
            <person name="Ma L."/>
            <person name="Huang J."/>
            <person name="Chen G.Z."/>
            <person name="Huang M.Z."/>
            <person name="Huang L."/>
            <person name="Peng D.H."/>
            <person name="Luo Y.B."/>
            <person name="Zou S.Q."/>
            <person name="Chen S.P."/>
            <person name="Lan S."/>
            <person name="Tsai W.C."/>
            <person name="Van de Peer Y."/>
            <person name="Liu Z.J."/>
        </authorList>
    </citation>
    <scope>NUCLEOTIDE SEQUENCE [LARGE SCALE GENOMIC DNA]</scope>
    <source>
        <strain evidence="6">Lor288</strain>
    </source>
</reference>
<name>A0ABR2LHY1_9ASPA</name>
<evidence type="ECO:0000256" key="3">
    <source>
        <dbReference type="ARBA" id="ARBA00022806"/>
    </source>
</evidence>
<evidence type="ECO:0000256" key="1">
    <source>
        <dbReference type="ARBA" id="ARBA00022741"/>
    </source>
</evidence>
<keyword evidence="7" id="KW-1185">Reference proteome</keyword>
<keyword evidence="4" id="KW-0067">ATP-binding</keyword>
<keyword evidence="3 6" id="KW-0347">Helicase</keyword>
<keyword evidence="1" id="KW-0547">Nucleotide-binding</keyword>
<dbReference type="EMBL" id="JBBWWR010000019">
    <property type="protein sequence ID" value="KAK8941750.1"/>
    <property type="molecule type" value="Genomic_DNA"/>
</dbReference>
<dbReference type="GO" id="GO:0004386">
    <property type="term" value="F:helicase activity"/>
    <property type="evidence" value="ECO:0007669"/>
    <property type="project" value="UniProtKB-KW"/>
</dbReference>
<sequence length="168" mass="18661">MASGISDLEQPKISFSRISKQDCLTTIASPLSHPHQSSTPQATTLLMFLCVQQIPAAFSSSKSNYDGLSKKNHCFHFISSIFHGRNLIDFIPGRHPTDFKFQLIVAILVPTRELSLQASQVCKELRKHLNVQVMVTTGRTSLKDDIKLLYQPAHLIVGTPGQILDQCC</sequence>
<comment type="caution">
    <text evidence="6">The sequence shown here is derived from an EMBL/GenBank/DDBJ whole genome shotgun (WGS) entry which is preliminary data.</text>
</comment>
<dbReference type="PANTHER" id="PTHR47960">
    <property type="entry name" value="DEAD-BOX ATP-DEPENDENT RNA HELICASE 50"/>
    <property type="match status" value="1"/>
</dbReference>
<dbReference type="InterPro" id="IPR011545">
    <property type="entry name" value="DEAD/DEAH_box_helicase_dom"/>
</dbReference>
<organism evidence="6 7">
    <name type="scientific">Platanthera guangdongensis</name>
    <dbReference type="NCBI Taxonomy" id="2320717"/>
    <lineage>
        <taxon>Eukaryota</taxon>
        <taxon>Viridiplantae</taxon>
        <taxon>Streptophyta</taxon>
        <taxon>Embryophyta</taxon>
        <taxon>Tracheophyta</taxon>
        <taxon>Spermatophyta</taxon>
        <taxon>Magnoliopsida</taxon>
        <taxon>Liliopsida</taxon>
        <taxon>Asparagales</taxon>
        <taxon>Orchidaceae</taxon>
        <taxon>Orchidoideae</taxon>
        <taxon>Orchideae</taxon>
        <taxon>Orchidinae</taxon>
        <taxon>Platanthera</taxon>
    </lineage>
</organism>
<dbReference type="Gene3D" id="3.40.50.300">
    <property type="entry name" value="P-loop containing nucleotide triphosphate hydrolases"/>
    <property type="match status" value="1"/>
</dbReference>
<evidence type="ECO:0000256" key="4">
    <source>
        <dbReference type="ARBA" id="ARBA00022840"/>
    </source>
</evidence>
<dbReference type="Proteomes" id="UP001412067">
    <property type="component" value="Unassembled WGS sequence"/>
</dbReference>
<proteinExistence type="predicted"/>
<evidence type="ECO:0000313" key="6">
    <source>
        <dbReference type="EMBL" id="KAK8941750.1"/>
    </source>
</evidence>
<feature type="domain" description="DEAD/DEAH-box helicase" evidence="5">
    <location>
        <begin position="104"/>
        <end position="165"/>
    </location>
</feature>